<gene>
    <name evidence="2" type="ORF">Ga0123462_0379</name>
</gene>
<organism evidence="2 3">
    <name type="scientific">Mariprofundus ferrinatatus</name>
    <dbReference type="NCBI Taxonomy" id="1921087"/>
    <lineage>
        <taxon>Bacteria</taxon>
        <taxon>Pseudomonadati</taxon>
        <taxon>Pseudomonadota</taxon>
        <taxon>Candidatius Mariprofundia</taxon>
        <taxon>Mariprofundales</taxon>
        <taxon>Mariprofundaceae</taxon>
        <taxon>Mariprofundus</taxon>
    </lineage>
</organism>
<sequence>MSMAHQTAAILVIGNEVLSGRTREANAYYAAGKLFNRGCRLSEVAIVPDEADAIISTLNRLRTQFDAVITSGGIGPTHDDITMESIAEAFGVELIEHSYIVQAMTDHYGEEGMNEGRRRMSRVPQGAKLIRCDKTIAPGARIGNVYILAGVPYIFESQLDSILDDFGDTPYQRIEIEVALAESIFANQLTAIQQQFDDVEIGSYPGRCGPNPCGKICLSSQDKLRLNEAVDSVNSMLKAISN</sequence>
<feature type="domain" description="MoaB/Mog" evidence="1">
    <location>
        <begin position="9"/>
        <end position="169"/>
    </location>
</feature>
<dbReference type="SUPFAM" id="SSF53218">
    <property type="entry name" value="Molybdenum cofactor biosynthesis proteins"/>
    <property type="match status" value="1"/>
</dbReference>
<dbReference type="AlphaFoldDB" id="A0A2K8L8J4"/>
<dbReference type="InterPro" id="IPR001453">
    <property type="entry name" value="MoaB/Mog_dom"/>
</dbReference>
<dbReference type="PANTHER" id="PTHR13939">
    <property type="entry name" value="NICOTINAMIDE-NUCLEOTIDE AMIDOHYDROLASE PNCC"/>
    <property type="match status" value="1"/>
</dbReference>
<dbReference type="InterPro" id="IPR056596">
    <property type="entry name" value="FLAD1_M"/>
</dbReference>
<dbReference type="Pfam" id="PF24102">
    <property type="entry name" value="FLAD1_M"/>
    <property type="match status" value="1"/>
</dbReference>
<dbReference type="InterPro" id="IPR050101">
    <property type="entry name" value="CinA"/>
</dbReference>
<evidence type="ECO:0000259" key="1">
    <source>
        <dbReference type="SMART" id="SM00852"/>
    </source>
</evidence>
<keyword evidence="3" id="KW-1185">Reference proteome</keyword>
<dbReference type="SMART" id="SM00852">
    <property type="entry name" value="MoCF_biosynth"/>
    <property type="match status" value="1"/>
</dbReference>
<protein>
    <submittedName>
        <fullName evidence="2">Molybdenum cofactor synthesis domain-containing protein</fullName>
    </submittedName>
</protein>
<accession>A0A2K8L8J4</accession>
<dbReference type="Gene3D" id="3.40.980.10">
    <property type="entry name" value="MoaB/Mog-like domain"/>
    <property type="match status" value="1"/>
</dbReference>
<proteinExistence type="predicted"/>
<evidence type="ECO:0000313" key="2">
    <source>
        <dbReference type="EMBL" id="ATX81254.1"/>
    </source>
</evidence>
<name>A0A2K8L8J4_9PROT</name>
<dbReference type="EMBL" id="CP018800">
    <property type="protein sequence ID" value="ATX81254.1"/>
    <property type="molecule type" value="Genomic_DNA"/>
</dbReference>
<reference evidence="2 3" key="1">
    <citation type="submission" date="2016-12" db="EMBL/GenBank/DDBJ databases">
        <title>Isolation and genomic insights into novel planktonic Zetaproteobacteria from stratified waters of the Chesapeake Bay.</title>
        <authorList>
            <person name="McAllister S.M."/>
            <person name="Kato S."/>
            <person name="Chan C.S."/>
            <person name="Chiu B.K."/>
            <person name="Field E.K."/>
        </authorList>
    </citation>
    <scope>NUCLEOTIDE SEQUENCE [LARGE SCALE GENOMIC DNA]</scope>
    <source>
        <strain evidence="2 3">CP-8</strain>
    </source>
</reference>
<dbReference type="InterPro" id="IPR036425">
    <property type="entry name" value="MoaB/Mog-like_dom_sf"/>
</dbReference>
<dbReference type="CDD" id="cd00885">
    <property type="entry name" value="cinA"/>
    <property type="match status" value="1"/>
</dbReference>
<evidence type="ECO:0000313" key="3">
    <source>
        <dbReference type="Proteomes" id="UP000231637"/>
    </source>
</evidence>
<dbReference type="Pfam" id="PF00994">
    <property type="entry name" value="MoCF_biosynth"/>
    <property type="match status" value="1"/>
</dbReference>
<dbReference type="Proteomes" id="UP000231637">
    <property type="component" value="Chromosome"/>
</dbReference>
<dbReference type="KEGG" id="mfn:Ga0123462_0379"/>
<dbReference type="PANTHER" id="PTHR13939:SF0">
    <property type="entry name" value="NMN AMIDOHYDROLASE-LIKE PROTEIN YFAY"/>
    <property type="match status" value="1"/>
</dbReference>